<keyword evidence="3" id="KW-0479">Metal-binding</keyword>
<dbReference type="InterPro" id="IPR008949">
    <property type="entry name" value="Isoprenoid_synthase_dom_sf"/>
</dbReference>
<dbReference type="GO" id="GO:0016114">
    <property type="term" value="P:terpenoid biosynthetic process"/>
    <property type="evidence" value="ECO:0007669"/>
    <property type="project" value="UniProtKB-ARBA"/>
</dbReference>
<dbReference type="SUPFAM" id="SSF48576">
    <property type="entry name" value="Terpenoid synthases"/>
    <property type="match status" value="1"/>
</dbReference>
<dbReference type="InterPro" id="IPR005630">
    <property type="entry name" value="Terpene_synthase_metal-bd"/>
</dbReference>
<dbReference type="InterPro" id="IPR008930">
    <property type="entry name" value="Terpenoid_cyclase/PrenylTrfase"/>
</dbReference>
<dbReference type="EMBL" id="JBEAFC010000005">
    <property type="protein sequence ID" value="KAL1555521.1"/>
    <property type="molecule type" value="Genomic_DNA"/>
</dbReference>
<comment type="pathway">
    <text evidence="2">Secondary metabolite biosynthesis; terpenoid biosynthesis.</text>
</comment>
<dbReference type="InterPro" id="IPR036965">
    <property type="entry name" value="Terpene_synth_N_sf"/>
</dbReference>
<evidence type="ECO:0000256" key="2">
    <source>
        <dbReference type="ARBA" id="ARBA00004721"/>
    </source>
</evidence>
<dbReference type="PANTHER" id="PTHR31225">
    <property type="entry name" value="OS04G0344100 PROTEIN-RELATED"/>
    <property type="match status" value="1"/>
</dbReference>
<sequence length="299" mass="35092">MEMHSSVTNDYVKRLEEMRKSAKFHPSIWGDYFLAYNSNNTQISSDEQEELAKLKEMVGKLLAQTPDDSQRKLELIDAIQRLGVDYHFEKEIDESLRYVYVNYEQQNNKNGDDLSTVARRFHLLRQHGYNVPSGVFQKFTDNEGNYVASLENNVEGLLNLYEAAHLLKHDEDILDRAIEFCSSYLRASLHKMTANASLSKRVNEALILNMPIRKTLPRLGARKFVSLYEEDESHNEILLKFAKLDFNLVQKMHQRELSDITRWWKKFDVANKMPYARDRIVELFMWMTGIFFEPCYAKA</sequence>
<dbReference type="Proteomes" id="UP001567538">
    <property type="component" value="Unassembled WGS sequence"/>
</dbReference>
<dbReference type="AlphaFoldDB" id="A0ABD1HKH2"/>
<proteinExistence type="predicted"/>
<keyword evidence="4 7" id="KW-0456">Lyase</keyword>
<name>A0ABD1HKH2_SALDI</name>
<dbReference type="SUPFAM" id="SSF48239">
    <property type="entry name" value="Terpenoid cyclases/Protein prenyltransferases"/>
    <property type="match status" value="1"/>
</dbReference>
<evidence type="ECO:0000313" key="7">
    <source>
        <dbReference type="EMBL" id="KAL1555521.1"/>
    </source>
</evidence>
<feature type="domain" description="Terpene synthase N-terminal" evidence="5">
    <location>
        <begin position="28"/>
        <end position="206"/>
    </location>
</feature>
<evidence type="ECO:0000256" key="1">
    <source>
        <dbReference type="ARBA" id="ARBA00001946"/>
    </source>
</evidence>
<dbReference type="GO" id="GO:0016829">
    <property type="term" value="F:lyase activity"/>
    <property type="evidence" value="ECO:0007669"/>
    <property type="project" value="UniProtKB-KW"/>
</dbReference>
<reference evidence="7 8" key="1">
    <citation type="submission" date="2024-06" db="EMBL/GenBank/DDBJ databases">
        <title>A chromosome level genome sequence of Diviner's sage (Salvia divinorum).</title>
        <authorList>
            <person name="Ford S.A."/>
            <person name="Ro D.-K."/>
            <person name="Ness R.W."/>
            <person name="Phillips M.A."/>
        </authorList>
    </citation>
    <scope>NUCLEOTIDE SEQUENCE [LARGE SCALE GENOMIC DNA]</scope>
    <source>
        <strain evidence="7">SAF-2024a</strain>
        <tissue evidence="7">Leaf</tissue>
    </source>
</reference>
<evidence type="ECO:0000313" key="8">
    <source>
        <dbReference type="Proteomes" id="UP001567538"/>
    </source>
</evidence>
<evidence type="ECO:0000259" key="6">
    <source>
        <dbReference type="Pfam" id="PF03936"/>
    </source>
</evidence>
<feature type="domain" description="Terpene synthase metal-binding" evidence="6">
    <location>
        <begin position="265"/>
        <end position="299"/>
    </location>
</feature>
<dbReference type="PANTHER" id="PTHR31225:SF221">
    <property type="entry name" value="(-)-GERMACRENE D SYNTHASE"/>
    <property type="match status" value="1"/>
</dbReference>
<dbReference type="InterPro" id="IPR001906">
    <property type="entry name" value="Terpene_synth_N"/>
</dbReference>
<dbReference type="EC" id="4.2.3.-" evidence="7"/>
<organism evidence="7 8">
    <name type="scientific">Salvia divinorum</name>
    <name type="common">Maria pastora</name>
    <name type="synonym">Diviner's sage</name>
    <dbReference type="NCBI Taxonomy" id="28513"/>
    <lineage>
        <taxon>Eukaryota</taxon>
        <taxon>Viridiplantae</taxon>
        <taxon>Streptophyta</taxon>
        <taxon>Embryophyta</taxon>
        <taxon>Tracheophyta</taxon>
        <taxon>Spermatophyta</taxon>
        <taxon>Magnoliopsida</taxon>
        <taxon>eudicotyledons</taxon>
        <taxon>Gunneridae</taxon>
        <taxon>Pentapetalae</taxon>
        <taxon>asterids</taxon>
        <taxon>lamiids</taxon>
        <taxon>Lamiales</taxon>
        <taxon>Lamiaceae</taxon>
        <taxon>Nepetoideae</taxon>
        <taxon>Mentheae</taxon>
        <taxon>Salviinae</taxon>
        <taxon>Salvia</taxon>
        <taxon>Salvia subgen. Calosphace</taxon>
    </lineage>
</organism>
<dbReference type="GO" id="GO:0046872">
    <property type="term" value="F:metal ion binding"/>
    <property type="evidence" value="ECO:0007669"/>
    <property type="project" value="UniProtKB-KW"/>
</dbReference>
<comment type="caution">
    <text evidence="7">The sequence shown here is derived from an EMBL/GenBank/DDBJ whole genome shotgun (WGS) entry which is preliminary data.</text>
</comment>
<comment type="cofactor">
    <cofactor evidence="1">
        <name>Mg(2+)</name>
        <dbReference type="ChEBI" id="CHEBI:18420"/>
    </cofactor>
</comment>
<keyword evidence="8" id="KW-1185">Reference proteome</keyword>
<protein>
    <submittedName>
        <fullName evidence="7">Trehalose-6-P synthase/phosphatase complex synthase subunit</fullName>
        <ecNumber evidence="7">4.2.3.-</ecNumber>
    </submittedName>
</protein>
<evidence type="ECO:0000256" key="3">
    <source>
        <dbReference type="ARBA" id="ARBA00022723"/>
    </source>
</evidence>
<dbReference type="Gene3D" id="1.50.10.130">
    <property type="entry name" value="Terpene synthase, N-terminal domain"/>
    <property type="match status" value="1"/>
</dbReference>
<evidence type="ECO:0000256" key="4">
    <source>
        <dbReference type="ARBA" id="ARBA00023239"/>
    </source>
</evidence>
<dbReference type="Pfam" id="PF01397">
    <property type="entry name" value="Terpene_synth"/>
    <property type="match status" value="1"/>
</dbReference>
<evidence type="ECO:0000259" key="5">
    <source>
        <dbReference type="Pfam" id="PF01397"/>
    </source>
</evidence>
<dbReference type="Pfam" id="PF03936">
    <property type="entry name" value="Terpene_synth_C"/>
    <property type="match status" value="1"/>
</dbReference>
<dbReference type="FunFam" id="1.50.10.130:FF:000001">
    <property type="entry name" value="Isoprene synthase, chloroplastic"/>
    <property type="match status" value="1"/>
</dbReference>
<dbReference type="Gene3D" id="1.10.600.10">
    <property type="entry name" value="Farnesyl Diphosphate Synthase"/>
    <property type="match status" value="1"/>
</dbReference>
<dbReference type="InterPro" id="IPR050148">
    <property type="entry name" value="Terpene_synthase-like"/>
</dbReference>
<gene>
    <name evidence="7" type="primary">TPS1</name>
    <name evidence="7" type="ORF">AAHA92_11246</name>
</gene>
<accession>A0ABD1HKH2</accession>